<name>A0A1H7VW42_9RHOB</name>
<evidence type="ECO:0000256" key="1">
    <source>
        <dbReference type="ARBA" id="ARBA00011073"/>
    </source>
</evidence>
<dbReference type="Gene3D" id="3.40.50.200">
    <property type="entry name" value="Peptidase S8/S53 domain"/>
    <property type="match status" value="1"/>
</dbReference>
<dbReference type="EMBL" id="FOBO01000002">
    <property type="protein sequence ID" value="SEM13503.1"/>
    <property type="molecule type" value="Genomic_DNA"/>
</dbReference>
<keyword evidence="2 5" id="KW-0645">Protease</keyword>
<feature type="compositionally biased region" description="Acidic residues" evidence="7">
    <location>
        <begin position="36"/>
        <end position="55"/>
    </location>
</feature>
<accession>A0A1H7VW42</accession>
<dbReference type="InterPro" id="IPR023827">
    <property type="entry name" value="Peptidase_S8_Asp-AS"/>
</dbReference>
<evidence type="ECO:0000256" key="8">
    <source>
        <dbReference type="SAM" id="SignalP"/>
    </source>
</evidence>
<evidence type="ECO:0000259" key="9">
    <source>
        <dbReference type="Pfam" id="PF00082"/>
    </source>
</evidence>
<evidence type="ECO:0000256" key="2">
    <source>
        <dbReference type="ARBA" id="ARBA00022670"/>
    </source>
</evidence>
<evidence type="ECO:0000313" key="10">
    <source>
        <dbReference type="EMBL" id="SEM13503.1"/>
    </source>
</evidence>
<dbReference type="GO" id="GO:0004252">
    <property type="term" value="F:serine-type endopeptidase activity"/>
    <property type="evidence" value="ECO:0007669"/>
    <property type="project" value="UniProtKB-UniRule"/>
</dbReference>
<dbReference type="PROSITE" id="PS00138">
    <property type="entry name" value="SUBTILASE_SER"/>
    <property type="match status" value="1"/>
</dbReference>
<organism evidence="10 11">
    <name type="scientific">Roseovarius tolerans</name>
    <dbReference type="NCBI Taxonomy" id="74031"/>
    <lineage>
        <taxon>Bacteria</taxon>
        <taxon>Pseudomonadati</taxon>
        <taxon>Pseudomonadota</taxon>
        <taxon>Alphaproteobacteria</taxon>
        <taxon>Rhodobacterales</taxon>
        <taxon>Roseobacteraceae</taxon>
        <taxon>Roseovarius</taxon>
    </lineage>
</organism>
<keyword evidence="3 5" id="KW-0378">Hydrolase</keyword>
<dbReference type="GO" id="GO:0006508">
    <property type="term" value="P:proteolysis"/>
    <property type="evidence" value="ECO:0007669"/>
    <property type="project" value="UniProtKB-KW"/>
</dbReference>
<feature type="region of interest" description="Disordered" evidence="7">
    <location>
        <begin position="94"/>
        <end position="117"/>
    </location>
</feature>
<evidence type="ECO:0000256" key="7">
    <source>
        <dbReference type="SAM" id="MobiDB-lite"/>
    </source>
</evidence>
<feature type="signal peptide" evidence="8">
    <location>
        <begin position="1"/>
        <end position="35"/>
    </location>
</feature>
<evidence type="ECO:0000256" key="5">
    <source>
        <dbReference type="PROSITE-ProRule" id="PRU01240"/>
    </source>
</evidence>
<feature type="compositionally biased region" description="Gly residues" evidence="7">
    <location>
        <begin position="63"/>
        <end position="73"/>
    </location>
</feature>
<dbReference type="PROSITE" id="PS00136">
    <property type="entry name" value="SUBTILASE_ASP"/>
    <property type="match status" value="1"/>
</dbReference>
<dbReference type="SUPFAM" id="SSF52743">
    <property type="entry name" value="Subtilisin-like"/>
    <property type="match status" value="1"/>
</dbReference>
<feature type="chain" id="PRO_5010285692" evidence="8">
    <location>
        <begin position="36"/>
        <end position="493"/>
    </location>
</feature>
<gene>
    <name evidence="10" type="ORF">SAMN04488077_102201</name>
</gene>
<dbReference type="Proteomes" id="UP000182160">
    <property type="component" value="Unassembled WGS sequence"/>
</dbReference>
<dbReference type="InterPro" id="IPR036852">
    <property type="entry name" value="Peptidase_S8/S53_dom_sf"/>
</dbReference>
<keyword evidence="4 5" id="KW-0720">Serine protease</keyword>
<keyword evidence="8" id="KW-0732">Signal</keyword>
<dbReference type="RefSeq" id="WP_244888462.1">
    <property type="nucleotide sequence ID" value="NZ_FOBO01000002.1"/>
</dbReference>
<dbReference type="InterPro" id="IPR015500">
    <property type="entry name" value="Peptidase_S8_subtilisin-rel"/>
</dbReference>
<feature type="active site" description="Charge relay system" evidence="5">
    <location>
        <position position="425"/>
    </location>
</feature>
<reference evidence="10 11" key="1">
    <citation type="submission" date="2016-10" db="EMBL/GenBank/DDBJ databases">
        <authorList>
            <person name="de Groot N.N."/>
        </authorList>
    </citation>
    <scope>NUCLEOTIDE SEQUENCE [LARGE SCALE GENOMIC DNA]</scope>
    <source>
        <strain evidence="10 11">DSM 11457</strain>
    </source>
</reference>
<sequence>MRVFGGTVLVLTAWLCALGAVSTLTASMIAAPAWADDGDGGDGDGGDGDDGDDDGGSGSSSSTGGGASRGGINSGEVDDPREIIRGLRRLFRGQPVEPQRARRRPVPQPVPRPERAPAEIVARGLTDDQTTALVTQGYVVLERADLVSLATTVRRFQVPEGTTLDAARDTIRALPGAEAADFNHYYRAGQDSAAVIPIAATAPACDGLHCPARALIGWPQALGPEGCGAPVTIGMVDTGLNADHEALAGADIDLTRIAPEEYSASAAIHGTAVAAILVGDPVTRVPGLLPGLPLVAVDAFHRASGDERTDAFTLVRALDHLSERGVQVINLSLAGPPNTVLEDTLLQLTEQRRIPVIAAAGNDGPRAEPAYPAAYDSVIAVTAVDRSGTIYRRAIRGAHVELAAPGVEVWTAASVKGARWKTGTSFAAPYVTAAVALWLQHDPLMTPEEIRARLTASAGDLGPNGLDEIYGHGVLNLGGNCPGQAVFTPASAE</sequence>
<dbReference type="PRINTS" id="PR00723">
    <property type="entry name" value="SUBTILISIN"/>
</dbReference>
<protein>
    <submittedName>
        <fullName evidence="10">Subtilase family protein</fullName>
    </submittedName>
</protein>
<feature type="region of interest" description="Disordered" evidence="7">
    <location>
        <begin position="33"/>
        <end position="79"/>
    </location>
</feature>
<comment type="similarity">
    <text evidence="1 5 6">Belongs to the peptidase S8 family.</text>
</comment>
<dbReference type="Pfam" id="PF00082">
    <property type="entry name" value="Peptidase_S8"/>
    <property type="match status" value="1"/>
</dbReference>
<dbReference type="PROSITE" id="PS51892">
    <property type="entry name" value="SUBTILASE"/>
    <property type="match status" value="1"/>
</dbReference>
<dbReference type="CDD" id="cd05561">
    <property type="entry name" value="Peptidases_S8_4"/>
    <property type="match status" value="1"/>
</dbReference>
<feature type="domain" description="Peptidase S8/S53" evidence="9">
    <location>
        <begin position="230"/>
        <end position="473"/>
    </location>
</feature>
<evidence type="ECO:0000313" key="11">
    <source>
        <dbReference type="Proteomes" id="UP000182160"/>
    </source>
</evidence>
<feature type="active site" description="Charge relay system" evidence="5">
    <location>
        <position position="269"/>
    </location>
</feature>
<feature type="active site" description="Charge relay system" evidence="5">
    <location>
        <position position="237"/>
    </location>
</feature>
<dbReference type="InterPro" id="IPR050131">
    <property type="entry name" value="Peptidase_S8_subtilisin-like"/>
</dbReference>
<evidence type="ECO:0000256" key="6">
    <source>
        <dbReference type="RuleBase" id="RU003355"/>
    </source>
</evidence>
<dbReference type="PANTHER" id="PTHR43806:SF11">
    <property type="entry name" value="CEREVISIN-RELATED"/>
    <property type="match status" value="1"/>
</dbReference>
<dbReference type="InterPro" id="IPR000209">
    <property type="entry name" value="Peptidase_S8/S53_dom"/>
</dbReference>
<dbReference type="InterPro" id="IPR023828">
    <property type="entry name" value="Peptidase_S8_Ser-AS"/>
</dbReference>
<dbReference type="PANTHER" id="PTHR43806">
    <property type="entry name" value="PEPTIDASE S8"/>
    <property type="match status" value="1"/>
</dbReference>
<evidence type="ECO:0000256" key="3">
    <source>
        <dbReference type="ARBA" id="ARBA00022801"/>
    </source>
</evidence>
<dbReference type="AlphaFoldDB" id="A0A1H7VW42"/>
<proteinExistence type="inferred from homology"/>
<evidence type="ECO:0000256" key="4">
    <source>
        <dbReference type="ARBA" id="ARBA00022825"/>
    </source>
</evidence>